<protein>
    <submittedName>
        <fullName evidence="4">Stringent starvation protein SspA</fullName>
    </submittedName>
</protein>
<evidence type="ECO:0000313" key="4">
    <source>
        <dbReference type="EMBL" id="MFD0965784.1"/>
    </source>
</evidence>
<dbReference type="EMBL" id="JBHTJN010000008">
    <property type="protein sequence ID" value="MFD0965784.1"/>
    <property type="molecule type" value="Genomic_DNA"/>
</dbReference>
<evidence type="ECO:0000313" key="5">
    <source>
        <dbReference type="Proteomes" id="UP001596996"/>
    </source>
</evidence>
<dbReference type="InterPro" id="IPR036282">
    <property type="entry name" value="Glutathione-S-Trfase_C_sf"/>
</dbReference>
<dbReference type="PANTHER" id="PTHR43968">
    <property type="match status" value="1"/>
</dbReference>
<gene>
    <name evidence="4" type="primary">sspA</name>
    <name evidence="4" type="ORF">ACFQ02_02800</name>
</gene>
<dbReference type="InterPro" id="IPR036249">
    <property type="entry name" value="Thioredoxin-like_sf"/>
</dbReference>
<dbReference type="NCBIfam" id="NF007016">
    <property type="entry name" value="PRK09481.1"/>
    <property type="match status" value="1"/>
</dbReference>
<evidence type="ECO:0000259" key="2">
    <source>
        <dbReference type="PROSITE" id="PS50404"/>
    </source>
</evidence>
<dbReference type="InterPro" id="IPR004045">
    <property type="entry name" value="Glutathione_S-Trfase_N"/>
</dbReference>
<comment type="similarity">
    <text evidence="1">Belongs to the GST superfamily. HSP26 family.</text>
</comment>
<dbReference type="InterPro" id="IPR034342">
    <property type="entry name" value="SspA_C"/>
</dbReference>
<evidence type="ECO:0000256" key="1">
    <source>
        <dbReference type="ARBA" id="ARBA00009929"/>
    </source>
</evidence>
<feature type="domain" description="GST C-terminal" evidence="3">
    <location>
        <begin position="92"/>
        <end position="213"/>
    </location>
</feature>
<dbReference type="Pfam" id="PF00043">
    <property type="entry name" value="GST_C"/>
    <property type="match status" value="1"/>
</dbReference>
<dbReference type="InterPro" id="IPR040079">
    <property type="entry name" value="Glutathione_S-Trfase"/>
</dbReference>
<feature type="domain" description="GST N-terminal" evidence="2">
    <location>
        <begin position="9"/>
        <end position="87"/>
    </location>
</feature>
<dbReference type="CDD" id="cd03186">
    <property type="entry name" value="GST_C_SspA"/>
    <property type="match status" value="1"/>
</dbReference>
<proteinExistence type="inferred from homology"/>
<dbReference type="SFLD" id="SFLDS00019">
    <property type="entry name" value="Glutathione_Transferase_(cytos"/>
    <property type="match status" value="1"/>
</dbReference>
<comment type="caution">
    <text evidence="4">The sequence shown here is derived from an EMBL/GenBank/DDBJ whole genome shotgun (WGS) entry which is preliminary data.</text>
</comment>
<organism evidence="4 5">
    <name type="scientific">Seminibacterium arietis</name>
    <dbReference type="NCBI Taxonomy" id="1173502"/>
    <lineage>
        <taxon>Bacteria</taxon>
        <taxon>Pseudomonadati</taxon>
        <taxon>Pseudomonadota</taxon>
        <taxon>Gammaproteobacteria</taxon>
        <taxon>Pasteurellales</taxon>
        <taxon>Pasteurellaceae</taxon>
        <taxon>Seminibacterium</taxon>
    </lineage>
</organism>
<dbReference type="Pfam" id="PF13409">
    <property type="entry name" value="GST_N_2"/>
    <property type="match status" value="1"/>
</dbReference>
<dbReference type="Gene3D" id="1.20.1050.10">
    <property type="match status" value="1"/>
</dbReference>
<dbReference type="InterPro" id="IPR034341">
    <property type="entry name" value="SspA_N"/>
</dbReference>
<reference evidence="5" key="1">
    <citation type="journal article" date="2019" name="Int. J. Syst. Evol. Microbiol.">
        <title>The Global Catalogue of Microorganisms (GCM) 10K type strain sequencing project: providing services to taxonomists for standard genome sequencing and annotation.</title>
        <authorList>
            <consortium name="The Broad Institute Genomics Platform"/>
            <consortium name="The Broad Institute Genome Sequencing Center for Infectious Disease"/>
            <person name="Wu L."/>
            <person name="Ma J."/>
        </authorList>
    </citation>
    <scope>NUCLEOTIDE SEQUENCE [LARGE SCALE GENOMIC DNA]</scope>
    <source>
        <strain evidence="5">CCUG 61707</strain>
    </source>
</reference>
<dbReference type="PROSITE" id="PS50405">
    <property type="entry name" value="GST_CTER"/>
    <property type="match status" value="1"/>
</dbReference>
<name>A0ABW3I762_9PAST</name>
<dbReference type="PROSITE" id="PS50404">
    <property type="entry name" value="GST_NTER"/>
    <property type="match status" value="1"/>
</dbReference>
<dbReference type="InterPro" id="IPR050983">
    <property type="entry name" value="GST_Omega/HSP26"/>
</dbReference>
<dbReference type="SFLD" id="SFLDG00358">
    <property type="entry name" value="Main_(cytGST)"/>
    <property type="match status" value="1"/>
</dbReference>
<dbReference type="InterPro" id="IPR010987">
    <property type="entry name" value="Glutathione-S-Trfase_C-like"/>
</dbReference>
<dbReference type="SUPFAM" id="SSF47616">
    <property type="entry name" value="GST C-terminal domain-like"/>
    <property type="match status" value="1"/>
</dbReference>
<accession>A0ABW3I762</accession>
<evidence type="ECO:0000259" key="3">
    <source>
        <dbReference type="PROSITE" id="PS50405"/>
    </source>
</evidence>
<dbReference type="CDD" id="cd03059">
    <property type="entry name" value="GST_N_SspA"/>
    <property type="match status" value="1"/>
</dbReference>
<dbReference type="SUPFAM" id="SSF52833">
    <property type="entry name" value="Thioredoxin-like"/>
    <property type="match status" value="1"/>
</dbReference>
<dbReference type="RefSeq" id="WP_380819037.1">
    <property type="nucleotide sequence ID" value="NZ_JBHTJN010000008.1"/>
</dbReference>
<keyword evidence="5" id="KW-1185">Reference proteome</keyword>
<dbReference type="Proteomes" id="UP001596996">
    <property type="component" value="Unassembled WGS sequence"/>
</dbReference>
<dbReference type="InterPro" id="IPR004046">
    <property type="entry name" value="GST_C"/>
</dbReference>
<sequence length="213" mass="24728">MTSAASKRSIMTLFSNKTDIYCHQVRIVLAEKGVAYDSQTVDPKIPSEDLMELNPYGTLPTLVDRDLVLFNSRIIMEYLDERFPHPPLMPVYPVSRGKSRLLMMRIEQDWYSMLQKIETVSTEKERDDILNQLKEELLAVAPIFNQTPYFMSEEFSLVDCYIAPLLWKMQQLGVVFTGAGSKAIKSYMERVFQRDSFLQSITEYTPRNLMDDK</sequence>
<dbReference type="Gene3D" id="3.40.30.10">
    <property type="entry name" value="Glutaredoxin"/>
    <property type="match status" value="1"/>
</dbReference>
<dbReference type="PANTHER" id="PTHR43968:SF6">
    <property type="entry name" value="GLUTATHIONE S-TRANSFERASE OMEGA"/>
    <property type="match status" value="1"/>
</dbReference>